<dbReference type="Proteomes" id="UP001589532">
    <property type="component" value="Unassembled WGS sequence"/>
</dbReference>
<dbReference type="Pfam" id="PF12802">
    <property type="entry name" value="MarR_2"/>
    <property type="match status" value="1"/>
</dbReference>
<reference evidence="2 3" key="1">
    <citation type="submission" date="2024-09" db="EMBL/GenBank/DDBJ databases">
        <authorList>
            <person name="Sun Q."/>
            <person name="Mori K."/>
        </authorList>
    </citation>
    <scope>NUCLEOTIDE SEQUENCE [LARGE SCALE GENOMIC DNA]</scope>
    <source>
        <strain evidence="2 3">JCM 3143</strain>
    </source>
</reference>
<dbReference type="PANTHER" id="PTHR33164">
    <property type="entry name" value="TRANSCRIPTIONAL REGULATOR, MARR FAMILY"/>
    <property type="match status" value="1"/>
</dbReference>
<organism evidence="2 3">
    <name type="scientific">Nonomuraea helvata</name>
    <dbReference type="NCBI Taxonomy" id="37484"/>
    <lineage>
        <taxon>Bacteria</taxon>
        <taxon>Bacillati</taxon>
        <taxon>Actinomycetota</taxon>
        <taxon>Actinomycetes</taxon>
        <taxon>Streptosporangiales</taxon>
        <taxon>Streptosporangiaceae</taxon>
        <taxon>Nonomuraea</taxon>
    </lineage>
</organism>
<dbReference type="InterPro" id="IPR036388">
    <property type="entry name" value="WH-like_DNA-bd_sf"/>
</dbReference>
<accession>A0ABV5S5P7</accession>
<evidence type="ECO:0000313" key="2">
    <source>
        <dbReference type="EMBL" id="MFB9626995.1"/>
    </source>
</evidence>
<protein>
    <submittedName>
        <fullName evidence="2">MarR family winged helix-turn-helix transcriptional regulator</fullName>
    </submittedName>
</protein>
<dbReference type="InterPro" id="IPR000835">
    <property type="entry name" value="HTH_MarR-typ"/>
</dbReference>
<dbReference type="RefSeq" id="WP_344997755.1">
    <property type="nucleotide sequence ID" value="NZ_BAAAXV010000009.1"/>
</dbReference>
<evidence type="ECO:0000313" key="3">
    <source>
        <dbReference type="Proteomes" id="UP001589532"/>
    </source>
</evidence>
<dbReference type="PANTHER" id="PTHR33164:SF99">
    <property type="entry name" value="MARR FAMILY REGULATORY PROTEIN"/>
    <property type="match status" value="1"/>
</dbReference>
<proteinExistence type="predicted"/>
<evidence type="ECO:0000259" key="1">
    <source>
        <dbReference type="PROSITE" id="PS50995"/>
    </source>
</evidence>
<dbReference type="SUPFAM" id="SSF46785">
    <property type="entry name" value="Winged helix' DNA-binding domain"/>
    <property type="match status" value="1"/>
</dbReference>
<dbReference type="SMART" id="SM00347">
    <property type="entry name" value="HTH_MARR"/>
    <property type="match status" value="1"/>
</dbReference>
<gene>
    <name evidence="2" type="ORF">ACFFSA_28255</name>
</gene>
<sequence length="159" mass="17244">MTSSTAQIAPSDTGDGLMWNHMLSLYAHVEHSLGTALQRRHGLGLSEYRALDLLAGAHDGELRMQDLAARLGLNQSSVTRLVSRLNAAGYTYRDLCPDDKRGVYTVITDAGRARHREARSTYAQVLSAALDAAAQQNPLLSTLLTTARPLFTTSPQDGH</sequence>
<dbReference type="Gene3D" id="1.10.10.10">
    <property type="entry name" value="Winged helix-like DNA-binding domain superfamily/Winged helix DNA-binding domain"/>
    <property type="match status" value="1"/>
</dbReference>
<dbReference type="InterPro" id="IPR039422">
    <property type="entry name" value="MarR/SlyA-like"/>
</dbReference>
<dbReference type="PROSITE" id="PS50995">
    <property type="entry name" value="HTH_MARR_2"/>
    <property type="match status" value="1"/>
</dbReference>
<feature type="domain" description="HTH marR-type" evidence="1">
    <location>
        <begin position="19"/>
        <end position="152"/>
    </location>
</feature>
<name>A0ABV5S5P7_9ACTN</name>
<keyword evidence="3" id="KW-1185">Reference proteome</keyword>
<dbReference type="InterPro" id="IPR036390">
    <property type="entry name" value="WH_DNA-bd_sf"/>
</dbReference>
<dbReference type="EMBL" id="JBHMBW010000026">
    <property type="protein sequence ID" value="MFB9626995.1"/>
    <property type="molecule type" value="Genomic_DNA"/>
</dbReference>
<comment type="caution">
    <text evidence="2">The sequence shown here is derived from an EMBL/GenBank/DDBJ whole genome shotgun (WGS) entry which is preliminary data.</text>
</comment>